<organism evidence="1 2">
    <name type="scientific">Stylosanthes scabra</name>
    <dbReference type="NCBI Taxonomy" id="79078"/>
    <lineage>
        <taxon>Eukaryota</taxon>
        <taxon>Viridiplantae</taxon>
        <taxon>Streptophyta</taxon>
        <taxon>Embryophyta</taxon>
        <taxon>Tracheophyta</taxon>
        <taxon>Spermatophyta</taxon>
        <taxon>Magnoliopsida</taxon>
        <taxon>eudicotyledons</taxon>
        <taxon>Gunneridae</taxon>
        <taxon>Pentapetalae</taxon>
        <taxon>rosids</taxon>
        <taxon>fabids</taxon>
        <taxon>Fabales</taxon>
        <taxon>Fabaceae</taxon>
        <taxon>Papilionoideae</taxon>
        <taxon>50 kb inversion clade</taxon>
        <taxon>dalbergioids sensu lato</taxon>
        <taxon>Dalbergieae</taxon>
        <taxon>Pterocarpus clade</taxon>
        <taxon>Stylosanthes</taxon>
    </lineage>
</organism>
<evidence type="ECO:0000313" key="1">
    <source>
        <dbReference type="EMBL" id="MED6193285.1"/>
    </source>
</evidence>
<keyword evidence="2" id="KW-1185">Reference proteome</keyword>
<proteinExistence type="predicted"/>
<accession>A0ABU6X801</accession>
<comment type="caution">
    <text evidence="1">The sequence shown here is derived from an EMBL/GenBank/DDBJ whole genome shotgun (WGS) entry which is preliminary data.</text>
</comment>
<evidence type="ECO:0000313" key="2">
    <source>
        <dbReference type="Proteomes" id="UP001341840"/>
    </source>
</evidence>
<name>A0ABU6X801_9FABA</name>
<reference evidence="1 2" key="1">
    <citation type="journal article" date="2023" name="Plants (Basel)">
        <title>Bridging the Gap: Combining Genomics and Transcriptomics Approaches to Understand Stylosanthes scabra, an Orphan Legume from the Brazilian Caatinga.</title>
        <authorList>
            <person name="Ferreira-Neto J.R.C."/>
            <person name="da Silva M.D."/>
            <person name="Binneck E."/>
            <person name="de Melo N.F."/>
            <person name="da Silva R.H."/>
            <person name="de Melo A.L.T.M."/>
            <person name="Pandolfi V."/>
            <person name="Bustamante F.O."/>
            <person name="Brasileiro-Vidal A.C."/>
            <person name="Benko-Iseppon A.M."/>
        </authorList>
    </citation>
    <scope>NUCLEOTIDE SEQUENCE [LARGE SCALE GENOMIC DNA]</scope>
    <source>
        <tissue evidence="1">Leaves</tissue>
    </source>
</reference>
<dbReference type="EMBL" id="JASCZI010211501">
    <property type="protein sequence ID" value="MED6193285.1"/>
    <property type="molecule type" value="Genomic_DNA"/>
</dbReference>
<gene>
    <name evidence="1" type="ORF">PIB30_017866</name>
</gene>
<sequence>MINLQLVDKKGRDMAKNSSMRHSIAIMLFAMRVIVCSAIADESSNIIFEGHWVSSSSHHDIASASLKECIQECQLRHPLIHNNAKTCTMHCCLDECRRLEPSDRKKFMNCVENLYANYVKDNRPHNSSIRKKRISSRIDQSLSTFSSRMNHGPPN</sequence>
<dbReference type="Proteomes" id="UP001341840">
    <property type="component" value="Unassembled WGS sequence"/>
</dbReference>
<protein>
    <submittedName>
        <fullName evidence="1">Uncharacterized protein</fullName>
    </submittedName>
</protein>